<feature type="transmembrane region" description="Helical" evidence="2">
    <location>
        <begin position="397"/>
        <end position="419"/>
    </location>
</feature>
<evidence type="ECO:0000313" key="4">
    <source>
        <dbReference type="Proteomes" id="UP000030762"/>
    </source>
</evidence>
<protein>
    <recommendedName>
        <fullName evidence="5">Transmembrane protein</fullName>
    </recommendedName>
</protein>
<feature type="transmembrane region" description="Helical" evidence="2">
    <location>
        <begin position="343"/>
        <end position="368"/>
    </location>
</feature>
<sequence length="481" mass="51151">MDGDAPPSAQATETPPLKKRAPKKTAVAKPKAKEPKAAAADSLRAATADAPRTPNEGETVILDPLHASAEPKPVASSESPAKKKRKKAAKSVKAGKPVPLTPAAAEAKSVDPAASSSVESLASENPSSEKAADSVPLPSTTELATRTSPDESLPDVVAGPYLAVDLLDGSARVLESSGPVRIFVEGLTTGMFLPLRRSHGHRFEANDDLARLLPRDDNDDETNDKHESADPHALFETAVANLKAAEQIIYVLVQGLLGGAGLWYVVSAHDVAAICALGTTVNEARRLFFVASRYPLDEMGSTLYDSFVKGALTVHSTVSLIGAMQKGSAFLAEAPRFSWSWRVLLLGGILVCYSLAMALVVAASPLIAQVSVAVNATWCSRGADVSLHGRLVAWKDIAMAYVACILSAWLFTCLEFAVARVHERRRLERAHVLQLQAKEATIQELTGGNMDGLSDLELARLLGLHRTQIENIQQMLAIRAS</sequence>
<proteinExistence type="predicted"/>
<keyword evidence="2" id="KW-1133">Transmembrane helix</keyword>
<keyword evidence="2" id="KW-0472">Membrane</keyword>
<dbReference type="Proteomes" id="UP000030762">
    <property type="component" value="Unassembled WGS sequence"/>
</dbReference>
<dbReference type="OrthoDB" id="10543618at2759"/>
<evidence type="ECO:0000256" key="2">
    <source>
        <dbReference type="SAM" id="Phobius"/>
    </source>
</evidence>
<reference evidence="3 4" key="1">
    <citation type="submission" date="2012-04" db="EMBL/GenBank/DDBJ databases">
        <title>The Genome Sequence of Saprolegnia declina VS20.</title>
        <authorList>
            <consortium name="The Broad Institute Genome Sequencing Platform"/>
            <person name="Russ C."/>
            <person name="Nusbaum C."/>
            <person name="Tyler B."/>
            <person name="van West P."/>
            <person name="Dieguez-Uribeondo J."/>
            <person name="de Bruijn I."/>
            <person name="Tripathy S."/>
            <person name="Jiang R."/>
            <person name="Young S.K."/>
            <person name="Zeng Q."/>
            <person name="Gargeya S."/>
            <person name="Fitzgerald M."/>
            <person name="Haas B."/>
            <person name="Abouelleil A."/>
            <person name="Alvarado L."/>
            <person name="Arachchi H.M."/>
            <person name="Berlin A."/>
            <person name="Chapman S.B."/>
            <person name="Goldberg J."/>
            <person name="Griggs A."/>
            <person name="Gujja S."/>
            <person name="Hansen M."/>
            <person name="Howarth C."/>
            <person name="Imamovic A."/>
            <person name="Larimer J."/>
            <person name="McCowen C."/>
            <person name="Montmayeur A."/>
            <person name="Murphy C."/>
            <person name="Neiman D."/>
            <person name="Pearson M."/>
            <person name="Priest M."/>
            <person name="Roberts A."/>
            <person name="Saif S."/>
            <person name="Shea T."/>
            <person name="Sisk P."/>
            <person name="Sykes S."/>
            <person name="Wortman J."/>
            <person name="Nusbaum C."/>
            <person name="Birren B."/>
        </authorList>
    </citation>
    <scope>NUCLEOTIDE SEQUENCE [LARGE SCALE GENOMIC DNA]</scope>
    <source>
        <strain evidence="3 4">VS20</strain>
    </source>
</reference>
<dbReference type="OMA" id="DEHACND"/>
<dbReference type="EMBL" id="JH767134">
    <property type="protein sequence ID" value="EQC41705.1"/>
    <property type="molecule type" value="Genomic_DNA"/>
</dbReference>
<keyword evidence="2" id="KW-0812">Transmembrane</keyword>
<feature type="compositionally biased region" description="Low complexity" evidence="1">
    <location>
        <begin position="112"/>
        <end position="128"/>
    </location>
</feature>
<dbReference type="RefSeq" id="XP_008605419.1">
    <property type="nucleotide sequence ID" value="XM_008607197.1"/>
</dbReference>
<feature type="compositionally biased region" description="Polar residues" evidence="1">
    <location>
        <begin position="137"/>
        <end position="147"/>
    </location>
</feature>
<organism evidence="3 4">
    <name type="scientific">Saprolegnia diclina (strain VS20)</name>
    <dbReference type="NCBI Taxonomy" id="1156394"/>
    <lineage>
        <taxon>Eukaryota</taxon>
        <taxon>Sar</taxon>
        <taxon>Stramenopiles</taxon>
        <taxon>Oomycota</taxon>
        <taxon>Saprolegniomycetes</taxon>
        <taxon>Saprolegniales</taxon>
        <taxon>Saprolegniaceae</taxon>
        <taxon>Saprolegnia</taxon>
    </lineage>
</organism>
<evidence type="ECO:0008006" key="5">
    <source>
        <dbReference type="Google" id="ProtNLM"/>
    </source>
</evidence>
<evidence type="ECO:0000313" key="3">
    <source>
        <dbReference type="EMBL" id="EQC41705.1"/>
    </source>
</evidence>
<feature type="compositionally biased region" description="Low complexity" evidence="1">
    <location>
        <begin position="37"/>
        <end position="50"/>
    </location>
</feature>
<accession>T0R5M0</accession>
<gene>
    <name evidence="3" type="ORF">SDRG_01663</name>
</gene>
<dbReference type="VEuPathDB" id="FungiDB:SDRG_01663"/>
<name>T0R5M0_SAPDV</name>
<keyword evidence="4" id="KW-1185">Reference proteome</keyword>
<dbReference type="GeneID" id="19942390"/>
<dbReference type="InParanoid" id="T0R5M0"/>
<evidence type="ECO:0000256" key="1">
    <source>
        <dbReference type="SAM" id="MobiDB-lite"/>
    </source>
</evidence>
<dbReference type="AlphaFoldDB" id="T0R5M0"/>
<feature type="region of interest" description="Disordered" evidence="1">
    <location>
        <begin position="1"/>
        <end position="155"/>
    </location>
</feature>